<sequence>MANKRGKRGFRGVKARDMIRSQVMEATPEKVDIDQPLPTTTYVTPVDKVGSLAKKRGRPSTDDSTTDGKASDQTTSDATPAKIQKGIDDLNISDVSMTESLELENSRTTTPVSRKAQNIKGKKGFQKRSSAARGLFTASQELMPPPATTDVLDQPTLDSTTLDSTLSDLMPSSNATFETASAVIEGSKVSDADLVVSIVQESGLSDIEMLELDGNPLLTQSGLAAYVSYLCTITQLKCVAVHPSFISNYYCKEVRSRDIEMQASDFILNPRAHSFSTVSVVFIPVLLHDLQPVPAAMLTTSVGHWVLGVYHTQKHNVTYFNPYGTKVDQIGQFQLRRTITTLPPEIATNNFTIDSPKSIYFNTQSIDDATNCGYYVCLYIETKCAQYFIAAPSQYIPSL</sequence>
<evidence type="ECO:0000313" key="2">
    <source>
        <dbReference type="Proteomes" id="UP000887565"/>
    </source>
</evidence>
<dbReference type="SUPFAM" id="SSF54001">
    <property type="entry name" value="Cysteine proteinases"/>
    <property type="match status" value="1"/>
</dbReference>
<accession>A0A915INF7</accession>
<dbReference type="Gene3D" id="3.40.395.10">
    <property type="entry name" value="Adenoviral Proteinase, Chain A"/>
    <property type="match status" value="1"/>
</dbReference>
<dbReference type="InterPro" id="IPR038765">
    <property type="entry name" value="Papain-like_cys_pep_sf"/>
</dbReference>
<dbReference type="Proteomes" id="UP000887565">
    <property type="component" value="Unplaced"/>
</dbReference>
<name>A0A915INF7_ROMCU</name>
<feature type="compositionally biased region" description="Polar residues" evidence="1">
    <location>
        <begin position="106"/>
        <end position="116"/>
    </location>
</feature>
<feature type="region of interest" description="Disordered" evidence="1">
    <location>
        <begin position="101"/>
        <end position="124"/>
    </location>
</feature>
<dbReference type="WBParaSite" id="nRc.2.0.1.t15728-RA">
    <property type="protein sequence ID" value="nRc.2.0.1.t15728-RA"/>
    <property type="gene ID" value="nRc.2.0.1.g15728"/>
</dbReference>
<protein>
    <submittedName>
        <fullName evidence="3">Ubiquitin-like protease family profile domain-containing protein</fullName>
    </submittedName>
</protein>
<feature type="compositionally biased region" description="Polar residues" evidence="1">
    <location>
        <begin position="67"/>
        <end position="78"/>
    </location>
</feature>
<dbReference type="AlphaFoldDB" id="A0A915INF7"/>
<reference evidence="3" key="1">
    <citation type="submission" date="2022-11" db="UniProtKB">
        <authorList>
            <consortium name="WormBaseParasite"/>
        </authorList>
    </citation>
    <scope>IDENTIFICATION</scope>
</reference>
<evidence type="ECO:0000256" key="1">
    <source>
        <dbReference type="SAM" id="MobiDB-lite"/>
    </source>
</evidence>
<proteinExistence type="predicted"/>
<keyword evidence="2" id="KW-1185">Reference proteome</keyword>
<evidence type="ECO:0000313" key="3">
    <source>
        <dbReference type="WBParaSite" id="nRc.2.0.1.t15728-RA"/>
    </source>
</evidence>
<feature type="region of interest" description="Disordered" evidence="1">
    <location>
        <begin position="26"/>
        <end position="85"/>
    </location>
</feature>
<organism evidence="2 3">
    <name type="scientific">Romanomermis culicivorax</name>
    <name type="common">Nematode worm</name>
    <dbReference type="NCBI Taxonomy" id="13658"/>
    <lineage>
        <taxon>Eukaryota</taxon>
        <taxon>Metazoa</taxon>
        <taxon>Ecdysozoa</taxon>
        <taxon>Nematoda</taxon>
        <taxon>Enoplea</taxon>
        <taxon>Dorylaimia</taxon>
        <taxon>Mermithida</taxon>
        <taxon>Mermithoidea</taxon>
        <taxon>Mermithidae</taxon>
        <taxon>Romanomermis</taxon>
    </lineage>
</organism>